<evidence type="ECO:0000313" key="3">
    <source>
        <dbReference type="Proteomes" id="UP000308652"/>
    </source>
</evidence>
<keyword evidence="1" id="KW-1133">Transmembrane helix</keyword>
<feature type="transmembrane region" description="Helical" evidence="1">
    <location>
        <begin position="6"/>
        <end position="28"/>
    </location>
</feature>
<keyword evidence="1" id="KW-0472">Membrane</keyword>
<gene>
    <name evidence="2" type="ORF">BDQ12DRAFT_378200</name>
</gene>
<sequence length="167" mass="19355">MQCRILPFSFVTFIYLLVLSLPTCCLFLRYCERIGFLVDNTYLAIWNLRQKRERAPEALFTFSYVRGSTVVLIPKRSLAPYVVFPRSRPGSPYSLCMPLSSWSIIVTPFLSVRVIARCSDSNRCALQAPWPRRRRHPHPPPPLTSFANHYHNRRRDNTLGQCHSDIG</sequence>
<proteinExistence type="predicted"/>
<protein>
    <submittedName>
        <fullName evidence="2">Uncharacterized protein</fullName>
    </submittedName>
</protein>
<reference evidence="2 3" key="1">
    <citation type="journal article" date="2019" name="Nat. Ecol. Evol.">
        <title>Megaphylogeny resolves global patterns of mushroom evolution.</title>
        <authorList>
            <person name="Varga T."/>
            <person name="Krizsan K."/>
            <person name="Foldi C."/>
            <person name="Dima B."/>
            <person name="Sanchez-Garcia M."/>
            <person name="Sanchez-Ramirez S."/>
            <person name="Szollosi G.J."/>
            <person name="Szarkandi J.G."/>
            <person name="Papp V."/>
            <person name="Albert L."/>
            <person name="Andreopoulos W."/>
            <person name="Angelini C."/>
            <person name="Antonin V."/>
            <person name="Barry K.W."/>
            <person name="Bougher N.L."/>
            <person name="Buchanan P."/>
            <person name="Buyck B."/>
            <person name="Bense V."/>
            <person name="Catcheside P."/>
            <person name="Chovatia M."/>
            <person name="Cooper J."/>
            <person name="Damon W."/>
            <person name="Desjardin D."/>
            <person name="Finy P."/>
            <person name="Geml J."/>
            <person name="Haridas S."/>
            <person name="Hughes K."/>
            <person name="Justo A."/>
            <person name="Karasinski D."/>
            <person name="Kautmanova I."/>
            <person name="Kiss B."/>
            <person name="Kocsube S."/>
            <person name="Kotiranta H."/>
            <person name="LaButti K.M."/>
            <person name="Lechner B.E."/>
            <person name="Liimatainen K."/>
            <person name="Lipzen A."/>
            <person name="Lukacs Z."/>
            <person name="Mihaltcheva S."/>
            <person name="Morgado L.N."/>
            <person name="Niskanen T."/>
            <person name="Noordeloos M.E."/>
            <person name="Ohm R.A."/>
            <person name="Ortiz-Santana B."/>
            <person name="Ovrebo C."/>
            <person name="Racz N."/>
            <person name="Riley R."/>
            <person name="Savchenko A."/>
            <person name="Shiryaev A."/>
            <person name="Soop K."/>
            <person name="Spirin V."/>
            <person name="Szebenyi C."/>
            <person name="Tomsovsky M."/>
            <person name="Tulloss R.E."/>
            <person name="Uehling J."/>
            <person name="Grigoriev I.V."/>
            <person name="Vagvolgyi C."/>
            <person name="Papp T."/>
            <person name="Martin F.M."/>
            <person name="Miettinen O."/>
            <person name="Hibbett D.S."/>
            <person name="Nagy L.G."/>
        </authorList>
    </citation>
    <scope>NUCLEOTIDE SEQUENCE [LARGE SCALE GENOMIC DNA]</scope>
    <source>
        <strain evidence="2 3">CBS 166.37</strain>
    </source>
</reference>
<name>A0A5C3LLV1_9AGAR</name>
<keyword evidence="3" id="KW-1185">Reference proteome</keyword>
<dbReference type="AlphaFoldDB" id="A0A5C3LLV1"/>
<organism evidence="2 3">
    <name type="scientific">Crucibulum laeve</name>
    <dbReference type="NCBI Taxonomy" id="68775"/>
    <lineage>
        <taxon>Eukaryota</taxon>
        <taxon>Fungi</taxon>
        <taxon>Dikarya</taxon>
        <taxon>Basidiomycota</taxon>
        <taxon>Agaricomycotina</taxon>
        <taxon>Agaricomycetes</taxon>
        <taxon>Agaricomycetidae</taxon>
        <taxon>Agaricales</taxon>
        <taxon>Agaricineae</taxon>
        <taxon>Nidulariaceae</taxon>
        <taxon>Crucibulum</taxon>
    </lineage>
</organism>
<dbReference type="EMBL" id="ML213636">
    <property type="protein sequence ID" value="TFK34114.1"/>
    <property type="molecule type" value="Genomic_DNA"/>
</dbReference>
<accession>A0A5C3LLV1</accession>
<evidence type="ECO:0000313" key="2">
    <source>
        <dbReference type="EMBL" id="TFK34114.1"/>
    </source>
</evidence>
<evidence type="ECO:0000256" key="1">
    <source>
        <dbReference type="SAM" id="Phobius"/>
    </source>
</evidence>
<dbReference type="Proteomes" id="UP000308652">
    <property type="component" value="Unassembled WGS sequence"/>
</dbReference>
<keyword evidence="1" id="KW-0812">Transmembrane</keyword>